<keyword evidence="2" id="KW-1003">Cell membrane</keyword>
<evidence type="ECO:0000256" key="6">
    <source>
        <dbReference type="SAM" id="Phobius"/>
    </source>
</evidence>
<dbReference type="PANTHER" id="PTHR46795:SF3">
    <property type="entry name" value="ABC TRANSPORTER PERMEASE"/>
    <property type="match status" value="1"/>
</dbReference>
<feature type="domain" description="ABC3 transporter permease C-terminal" evidence="7">
    <location>
        <begin position="60"/>
        <end position="180"/>
    </location>
</feature>
<gene>
    <name evidence="8" type="ORF">KTH89_05225</name>
</gene>
<feature type="transmembrane region" description="Helical" evidence="6">
    <location>
        <begin position="615"/>
        <end position="637"/>
    </location>
</feature>
<dbReference type="EMBL" id="JAHQCW010000006">
    <property type="protein sequence ID" value="MBU9735929.1"/>
    <property type="molecule type" value="Genomic_DNA"/>
</dbReference>
<organism evidence="8 9">
    <name type="scientific">Diplocloster agilis</name>
    <dbReference type="NCBI Taxonomy" id="2850323"/>
    <lineage>
        <taxon>Bacteria</taxon>
        <taxon>Bacillati</taxon>
        <taxon>Bacillota</taxon>
        <taxon>Clostridia</taxon>
        <taxon>Lachnospirales</taxon>
        <taxon>Lachnospiraceae</taxon>
        <taxon>Diplocloster</taxon>
    </lineage>
</organism>
<evidence type="ECO:0000256" key="3">
    <source>
        <dbReference type="ARBA" id="ARBA00022692"/>
    </source>
</evidence>
<feature type="transmembrane region" description="Helical" evidence="6">
    <location>
        <begin position="237"/>
        <end position="255"/>
    </location>
</feature>
<comment type="subcellular location">
    <subcellularLocation>
        <location evidence="1">Cell membrane</location>
        <topology evidence="1">Multi-pass membrane protein</topology>
    </subcellularLocation>
</comment>
<dbReference type="PANTHER" id="PTHR46795">
    <property type="entry name" value="ABC TRANSPORTER PERMEASE-RELATED-RELATED"/>
    <property type="match status" value="1"/>
</dbReference>
<sequence>MTANKLYAKLRYYNRKNYLMLFLCTVLSVMLITSYALIYLSPTVQNVLPAGGDSRKQAVMIFAVAIVGCAIFSTYASSLFLKYKSREIGILMALGDRKGQLKKMLFSEIMLVAAAACAAGLVLSFPLSYGIWRIFQLLIVDTREMGYQVQGAGLLFGVGFSAVLVLCIFLLAVRFINRTNVMDIIYEQRKSEPIRDVGKWTGVTGVILLILGLVLGYLVPVAVFKLFHFYMPSVWNVVYLLSAAGIYQMMTFLAVHSRRGNHPRKYYRNLISTSMMRFLGRQTVRNMCVIILLTGGALFAAFYLPVTIMGVKENVRNNPVDYLFTYPSGQIQFRESEIEALADAHQIKIKGYQELPSLNLQVDGYEWVYQKSGKVDMIYHDVAGTSTFFNAEDLSVLLKKTIEVKPGEYRMIASVPTTQADDGLPTLITDPVTGEQNPVQYVGTVEFAGRFFNTPEGINTCYVLSPEDFARYDNHLKGADRNVTVAFGVEHWEESYAFAKNLKDEMINRYPGETVKDLMDRPIELSPDNPELSRSWAYYPLFKPLQSQDYMKNMAVFFMLFAYIAIICFTAVGIIAYTRGVTIAVNQKHVFVDLERLGADSRYVDRCMKNQLRRIFIYPYLTGSIAALGFIMMILYTNDGRISIAEAKATGINLIIMAGLGVYLFLVYAGTCKKFRAVIRES</sequence>
<evidence type="ECO:0000313" key="9">
    <source>
        <dbReference type="Proteomes" id="UP000712157"/>
    </source>
</evidence>
<keyword evidence="4 6" id="KW-1133">Transmembrane helix</keyword>
<keyword evidence="3 6" id="KW-0812">Transmembrane</keyword>
<accession>A0A949JWI3</accession>
<feature type="transmembrane region" description="Helical" evidence="6">
    <location>
        <begin position="554"/>
        <end position="578"/>
    </location>
</feature>
<dbReference type="Proteomes" id="UP000712157">
    <property type="component" value="Unassembled WGS sequence"/>
</dbReference>
<protein>
    <submittedName>
        <fullName evidence="8">ABC transporter permease</fullName>
    </submittedName>
</protein>
<feature type="transmembrane region" description="Helical" evidence="6">
    <location>
        <begin position="104"/>
        <end position="132"/>
    </location>
</feature>
<dbReference type="AlphaFoldDB" id="A0A949JWI3"/>
<evidence type="ECO:0000256" key="5">
    <source>
        <dbReference type="ARBA" id="ARBA00023136"/>
    </source>
</evidence>
<dbReference type="RefSeq" id="WP_238720930.1">
    <property type="nucleotide sequence ID" value="NZ_JAHQCW010000006.1"/>
</dbReference>
<evidence type="ECO:0000313" key="8">
    <source>
        <dbReference type="EMBL" id="MBU9735929.1"/>
    </source>
</evidence>
<evidence type="ECO:0000256" key="4">
    <source>
        <dbReference type="ARBA" id="ARBA00022989"/>
    </source>
</evidence>
<feature type="transmembrane region" description="Helical" evidence="6">
    <location>
        <begin position="18"/>
        <end position="38"/>
    </location>
</feature>
<comment type="caution">
    <text evidence="8">The sequence shown here is derived from an EMBL/GenBank/DDBJ whole genome shotgun (WGS) entry which is preliminary data.</text>
</comment>
<dbReference type="InterPro" id="IPR052536">
    <property type="entry name" value="ABC-4_Integral_Memb_Prot"/>
</dbReference>
<keyword evidence="5 6" id="KW-0472">Membrane</keyword>
<feature type="transmembrane region" description="Helical" evidence="6">
    <location>
        <begin position="152"/>
        <end position="176"/>
    </location>
</feature>
<dbReference type="InterPro" id="IPR003838">
    <property type="entry name" value="ABC3_permease_C"/>
</dbReference>
<reference evidence="8" key="1">
    <citation type="submission" date="2021-06" db="EMBL/GenBank/DDBJ databases">
        <title>Description of novel taxa of the family Lachnospiraceae.</title>
        <authorList>
            <person name="Chaplin A.V."/>
            <person name="Sokolova S.R."/>
            <person name="Pikina A.P."/>
            <person name="Korzhanova M."/>
            <person name="Belova V."/>
            <person name="Korostin D."/>
            <person name="Efimov B.A."/>
        </authorList>
    </citation>
    <scope>NUCLEOTIDE SEQUENCE</scope>
    <source>
        <strain evidence="8">ASD5720</strain>
    </source>
</reference>
<feature type="transmembrane region" description="Helical" evidence="6">
    <location>
        <begin position="197"/>
        <end position="217"/>
    </location>
</feature>
<evidence type="ECO:0000256" key="2">
    <source>
        <dbReference type="ARBA" id="ARBA00022475"/>
    </source>
</evidence>
<feature type="transmembrane region" description="Helical" evidence="6">
    <location>
        <begin position="284"/>
        <end position="304"/>
    </location>
</feature>
<dbReference type="GO" id="GO:0005886">
    <property type="term" value="C:plasma membrane"/>
    <property type="evidence" value="ECO:0007669"/>
    <property type="project" value="UniProtKB-SubCell"/>
</dbReference>
<name>A0A949JWI3_9FIRM</name>
<feature type="transmembrane region" description="Helical" evidence="6">
    <location>
        <begin position="649"/>
        <end position="670"/>
    </location>
</feature>
<proteinExistence type="predicted"/>
<keyword evidence="9" id="KW-1185">Reference proteome</keyword>
<dbReference type="Pfam" id="PF02687">
    <property type="entry name" value="FtsX"/>
    <property type="match status" value="1"/>
</dbReference>
<evidence type="ECO:0000256" key="1">
    <source>
        <dbReference type="ARBA" id="ARBA00004651"/>
    </source>
</evidence>
<evidence type="ECO:0000259" key="7">
    <source>
        <dbReference type="Pfam" id="PF02687"/>
    </source>
</evidence>
<feature type="transmembrane region" description="Helical" evidence="6">
    <location>
        <begin position="58"/>
        <end position="83"/>
    </location>
</feature>